<dbReference type="EMBL" id="CM047587">
    <property type="protein sequence ID" value="KAI9907402.1"/>
    <property type="molecule type" value="Genomic_DNA"/>
</dbReference>
<evidence type="ECO:0000313" key="1">
    <source>
        <dbReference type="EMBL" id="KAI9907402.1"/>
    </source>
</evidence>
<protein>
    <submittedName>
        <fullName evidence="1">Uncharacterized protein</fullName>
    </submittedName>
</protein>
<keyword evidence="2" id="KW-1185">Reference proteome</keyword>
<organism evidence="1 2">
    <name type="scientific">Peronosclerospora sorghi</name>
    <dbReference type="NCBI Taxonomy" id="230839"/>
    <lineage>
        <taxon>Eukaryota</taxon>
        <taxon>Sar</taxon>
        <taxon>Stramenopiles</taxon>
        <taxon>Oomycota</taxon>
        <taxon>Peronosporomycetes</taxon>
        <taxon>Peronosporales</taxon>
        <taxon>Peronosporaceae</taxon>
        <taxon>Peronosclerospora</taxon>
    </lineage>
</organism>
<gene>
    <name evidence="1" type="ORF">PsorP6_003629</name>
</gene>
<proteinExistence type="predicted"/>
<name>A0ACC0VLP7_9STRA</name>
<sequence>MLVLPQLFELLVTEDTEENSPKVAEAVQLELATTAVVILETKVPFTSRNTFRLLSMPEFVEEMEATGSKIVVAPINTEESTRVDEQEDEVSSTKEVEKK</sequence>
<reference evidence="1 2" key="1">
    <citation type="journal article" date="2022" name="bioRxiv">
        <title>The genome of the oomycete Peronosclerospora sorghi, a cosmopolitan pathogen of maize and sorghum, is inflated with dispersed pseudogenes.</title>
        <authorList>
            <person name="Fletcher K."/>
            <person name="Martin F."/>
            <person name="Isakeit T."/>
            <person name="Cavanaugh K."/>
            <person name="Magill C."/>
            <person name="Michelmore R."/>
        </authorList>
    </citation>
    <scope>NUCLEOTIDE SEQUENCE [LARGE SCALE GENOMIC DNA]</scope>
    <source>
        <strain evidence="1">P6</strain>
    </source>
</reference>
<evidence type="ECO:0000313" key="2">
    <source>
        <dbReference type="Proteomes" id="UP001163321"/>
    </source>
</evidence>
<comment type="caution">
    <text evidence="1">The sequence shown here is derived from an EMBL/GenBank/DDBJ whole genome shotgun (WGS) entry which is preliminary data.</text>
</comment>
<accession>A0ACC0VLP7</accession>
<dbReference type="Proteomes" id="UP001163321">
    <property type="component" value="Chromosome 8"/>
</dbReference>